<reference evidence="1 2" key="1">
    <citation type="journal article" date="2015" name="Stand. Genomic Sci.">
        <title>Complete genome sequences of bacteriophages P12002L and P12002S, two lytic phages that infect a marine Polaribacter strain.</title>
        <authorList>
            <person name="Kang I."/>
            <person name="Jang H."/>
            <person name="Cho J.-C."/>
        </authorList>
    </citation>
    <scope>NUCLEOTIDE SEQUENCE [LARGE SCALE GENOMIC DNA]</scope>
</reference>
<evidence type="ECO:0000313" key="2">
    <source>
        <dbReference type="Proteomes" id="UP000204415"/>
    </source>
</evidence>
<dbReference type="RefSeq" id="YP_009209703.1">
    <property type="nucleotide sequence ID" value="NC_028924.1"/>
</dbReference>
<gene>
    <name evidence="1" type="ORF">P12002L_0043</name>
</gene>
<dbReference type="GeneID" id="26636122"/>
<dbReference type="OrthoDB" id="27713at10239"/>
<dbReference type="KEGG" id="vg:26636122"/>
<evidence type="ECO:0000313" key="1">
    <source>
        <dbReference type="EMBL" id="AKG94217.1"/>
    </source>
</evidence>
<organism evidence="1 2">
    <name type="scientific">Polaribacter phage P12002L</name>
    <dbReference type="NCBI Taxonomy" id="1647386"/>
    <lineage>
        <taxon>Viruses</taxon>
        <taxon>Duplodnaviria</taxon>
        <taxon>Heunggongvirae</taxon>
        <taxon>Uroviricota</taxon>
        <taxon>Caudoviricetes</taxon>
        <taxon>Incheonvirus</taxon>
        <taxon>Incheonvirus P12002L</taxon>
    </lineage>
</organism>
<name>A0A0F7IN62_9CAUD</name>
<dbReference type="Proteomes" id="UP000204415">
    <property type="component" value="Segment"/>
</dbReference>
<proteinExistence type="predicted"/>
<keyword evidence="2" id="KW-1185">Reference proteome</keyword>
<protein>
    <submittedName>
        <fullName evidence="1">Uncharacterized protein</fullName>
    </submittedName>
</protein>
<dbReference type="EMBL" id="KR136259">
    <property type="protein sequence ID" value="AKG94217.1"/>
    <property type="molecule type" value="Genomic_DNA"/>
</dbReference>
<sequence>MSNIQIYKPPLLAVLEQEKKLREYNDQERLFACKTIIDGLLLDLGVGTKADVQQHIRAIKYLCDECGKYSVSEIQKAFSLAISGKLEIDLFQQVNVLVIGKVLNAFDNYKKEKLKVYRLKQKTEKETKSMSDEEAKKYTIQAITLQVNYFLENRSVDKSRIHVYDIFDKMGLMPTDIEYKNSVKKDAIEILKKEYSQKKASSKEEFNKIKTNIKLLEIGEGDGVIAKCKELALEDFLRKETKKEKFLEIILSKYL</sequence>
<accession>A0A0F7IN62</accession>